<reference evidence="1" key="1">
    <citation type="submission" date="2018-11" db="EMBL/GenBank/DDBJ databases">
        <title>The sequence and de novo assembly of Larimichthys crocea genome using PacBio and Hi-C technologies.</title>
        <authorList>
            <person name="Xu P."/>
            <person name="Chen B."/>
            <person name="Zhou Z."/>
            <person name="Ke Q."/>
            <person name="Wu Y."/>
            <person name="Bai H."/>
            <person name="Pu F."/>
        </authorList>
    </citation>
    <scope>NUCLEOTIDE SEQUENCE</scope>
    <source>
        <tissue evidence="1">Muscle</tissue>
    </source>
</reference>
<comment type="caution">
    <text evidence="1">The sequence shown here is derived from an EMBL/GenBank/DDBJ whole genome shotgun (WGS) entry which is preliminary data.</text>
</comment>
<sequence>MPQVMDSNSEGIDLHFWGQVLKAVAGQIQVLMERESSQELLKAVSSLFQAGGPSSFTELMSSVSSLFCGYPEGGGSRVLSFNWYEDNNYKVFLGVNGTKSRNYVYDNSATPFCNSLMQTLESNPVTKIVWNSVKPLLMGKILYTPDSPAVRKILKSYLFICVQTPTPLRNELTTEAKEGGGTGEAV</sequence>
<protein>
    <submittedName>
        <fullName evidence="1">Uncharacterized protein</fullName>
    </submittedName>
</protein>
<keyword evidence="2" id="KW-1185">Reference proteome</keyword>
<evidence type="ECO:0000313" key="2">
    <source>
        <dbReference type="Proteomes" id="UP000793456"/>
    </source>
</evidence>
<dbReference type="EMBL" id="CM011688">
    <property type="protein sequence ID" value="TMS10050.1"/>
    <property type="molecule type" value="Genomic_DNA"/>
</dbReference>
<name>A0ACD3QS93_LARCR</name>
<dbReference type="Proteomes" id="UP000793456">
    <property type="component" value="Chromosome XV"/>
</dbReference>
<evidence type="ECO:0000313" key="1">
    <source>
        <dbReference type="EMBL" id="TMS10050.1"/>
    </source>
</evidence>
<gene>
    <name evidence="1" type="ORF">E3U43_002709</name>
</gene>
<organism evidence="1 2">
    <name type="scientific">Larimichthys crocea</name>
    <name type="common">Large yellow croaker</name>
    <name type="synonym">Pseudosciaena crocea</name>
    <dbReference type="NCBI Taxonomy" id="215358"/>
    <lineage>
        <taxon>Eukaryota</taxon>
        <taxon>Metazoa</taxon>
        <taxon>Chordata</taxon>
        <taxon>Craniata</taxon>
        <taxon>Vertebrata</taxon>
        <taxon>Euteleostomi</taxon>
        <taxon>Actinopterygii</taxon>
        <taxon>Neopterygii</taxon>
        <taxon>Teleostei</taxon>
        <taxon>Neoteleostei</taxon>
        <taxon>Acanthomorphata</taxon>
        <taxon>Eupercaria</taxon>
        <taxon>Sciaenidae</taxon>
        <taxon>Larimichthys</taxon>
    </lineage>
</organism>
<accession>A0ACD3QS93</accession>
<proteinExistence type="predicted"/>